<evidence type="ECO:0000256" key="6">
    <source>
        <dbReference type="ARBA" id="ARBA00023163"/>
    </source>
</evidence>
<evidence type="ECO:0000256" key="1">
    <source>
        <dbReference type="ARBA" id="ARBA00004123"/>
    </source>
</evidence>
<comment type="caution">
    <text evidence="11">The sequence shown here is derived from an EMBL/GenBank/DDBJ whole genome shotgun (WGS) entry which is preliminary data.</text>
</comment>
<dbReference type="PANTHER" id="PTHR31241">
    <property type="entry name" value="DEHYDRATION-RESPONSIVE ELEMENT-BINDING PROTEIN 2C"/>
    <property type="match status" value="1"/>
</dbReference>
<evidence type="ECO:0000256" key="3">
    <source>
        <dbReference type="ARBA" id="ARBA00023016"/>
    </source>
</evidence>
<dbReference type="EMBL" id="JAIWQS010000009">
    <property type="protein sequence ID" value="KAJ8753875.1"/>
    <property type="molecule type" value="Genomic_DNA"/>
</dbReference>
<comment type="similarity">
    <text evidence="8">Belongs to the AP2/ERF transcription factor family. ERF subfamily.</text>
</comment>
<sequence length="345" mass="38893">MTTINDLSKEGSFPTKSGIRKKRSQRRRNSCESVEDTLTKWKMQHKAETCKIPAKGSKKGCMRGKGGPENLNCRYRGVRQRTWGMWVAEIRQPVRKTSVMNTRGSRLWLGTYDTAFEAAVAYDNAARVMYGPSAILNFPDYSLENDDLSPETSPSEPEQPVSNFRSPMKKVDSNRVGEFEEQNEESGFCAADEKMEKLVEMADSSPTTCFISSDDVVRTEGSILKEEIDEEHAAIIRLAGSYGVHDGYGFMNHETKMVGTEKLALDVARNPENMYSGYDYLAFGSTDQHQSGRSYDLSCQMQNTDGDTLLGSLNHAMYEYSRQGLNNWGFVEELGFLEHWYTASI</sequence>
<keyword evidence="12" id="KW-1185">Reference proteome</keyword>
<evidence type="ECO:0000259" key="10">
    <source>
        <dbReference type="PROSITE" id="PS51032"/>
    </source>
</evidence>
<accession>A0AAV8SPB4</accession>
<evidence type="ECO:0000256" key="8">
    <source>
        <dbReference type="ARBA" id="ARBA00024343"/>
    </source>
</evidence>
<feature type="region of interest" description="Disordered" evidence="9">
    <location>
        <begin position="145"/>
        <end position="168"/>
    </location>
</feature>
<dbReference type="Pfam" id="PF00847">
    <property type="entry name" value="AP2"/>
    <property type="match status" value="1"/>
</dbReference>
<dbReference type="GO" id="GO:0003700">
    <property type="term" value="F:DNA-binding transcription factor activity"/>
    <property type="evidence" value="ECO:0007669"/>
    <property type="project" value="InterPro"/>
</dbReference>
<keyword evidence="4" id="KW-0238">DNA-binding</keyword>
<dbReference type="GO" id="GO:0005634">
    <property type="term" value="C:nucleus"/>
    <property type="evidence" value="ECO:0007669"/>
    <property type="project" value="UniProtKB-SubCell"/>
</dbReference>
<dbReference type="SUPFAM" id="SSF54171">
    <property type="entry name" value="DNA-binding domain"/>
    <property type="match status" value="1"/>
</dbReference>
<organism evidence="11 12">
    <name type="scientific">Erythroxylum novogranatense</name>
    <dbReference type="NCBI Taxonomy" id="1862640"/>
    <lineage>
        <taxon>Eukaryota</taxon>
        <taxon>Viridiplantae</taxon>
        <taxon>Streptophyta</taxon>
        <taxon>Embryophyta</taxon>
        <taxon>Tracheophyta</taxon>
        <taxon>Spermatophyta</taxon>
        <taxon>Magnoliopsida</taxon>
        <taxon>eudicotyledons</taxon>
        <taxon>Gunneridae</taxon>
        <taxon>Pentapetalae</taxon>
        <taxon>rosids</taxon>
        <taxon>fabids</taxon>
        <taxon>Malpighiales</taxon>
        <taxon>Erythroxylaceae</taxon>
        <taxon>Erythroxylum</taxon>
    </lineage>
</organism>
<dbReference type="GO" id="GO:0006950">
    <property type="term" value="P:response to stress"/>
    <property type="evidence" value="ECO:0007669"/>
    <property type="project" value="TreeGrafter"/>
</dbReference>
<dbReference type="InterPro" id="IPR036955">
    <property type="entry name" value="AP2/ERF_dom_sf"/>
</dbReference>
<dbReference type="PRINTS" id="PR00367">
    <property type="entry name" value="ETHRSPELEMNT"/>
</dbReference>
<evidence type="ECO:0000256" key="7">
    <source>
        <dbReference type="ARBA" id="ARBA00023242"/>
    </source>
</evidence>
<keyword evidence="3" id="KW-0346">Stress response</keyword>
<evidence type="ECO:0000256" key="5">
    <source>
        <dbReference type="ARBA" id="ARBA00023159"/>
    </source>
</evidence>
<dbReference type="PANTHER" id="PTHR31241:SF62">
    <property type="entry name" value="DEHYDRATION-RESPONSIVE ELEMENT-BINDING PROTEIN 2D"/>
    <property type="match status" value="1"/>
</dbReference>
<keyword evidence="2" id="KW-0805">Transcription regulation</keyword>
<evidence type="ECO:0000313" key="12">
    <source>
        <dbReference type="Proteomes" id="UP001159364"/>
    </source>
</evidence>
<keyword evidence="5" id="KW-0010">Activator</keyword>
<proteinExistence type="inferred from homology"/>
<reference evidence="11 12" key="1">
    <citation type="submission" date="2021-09" db="EMBL/GenBank/DDBJ databases">
        <title>Genomic insights and catalytic innovation underlie evolution of tropane alkaloids biosynthesis.</title>
        <authorList>
            <person name="Wang Y.-J."/>
            <person name="Tian T."/>
            <person name="Huang J.-P."/>
            <person name="Huang S.-X."/>
        </authorList>
    </citation>
    <scope>NUCLEOTIDE SEQUENCE [LARGE SCALE GENOMIC DNA]</scope>
    <source>
        <strain evidence="11">KIB-2018</strain>
        <tissue evidence="11">Leaf</tissue>
    </source>
</reference>
<name>A0AAV8SPB4_9ROSI</name>
<keyword evidence="6" id="KW-0804">Transcription</keyword>
<feature type="domain" description="AP2/ERF" evidence="10">
    <location>
        <begin position="74"/>
        <end position="139"/>
    </location>
</feature>
<dbReference type="AlphaFoldDB" id="A0AAV8SPB4"/>
<evidence type="ECO:0000313" key="11">
    <source>
        <dbReference type="EMBL" id="KAJ8753875.1"/>
    </source>
</evidence>
<dbReference type="SMART" id="SM00380">
    <property type="entry name" value="AP2"/>
    <property type="match status" value="1"/>
</dbReference>
<dbReference type="Gene3D" id="3.30.730.10">
    <property type="entry name" value="AP2/ERF domain"/>
    <property type="match status" value="1"/>
</dbReference>
<dbReference type="GO" id="GO:0000976">
    <property type="term" value="F:transcription cis-regulatory region binding"/>
    <property type="evidence" value="ECO:0007669"/>
    <property type="project" value="TreeGrafter"/>
</dbReference>
<keyword evidence="7" id="KW-0539">Nucleus</keyword>
<dbReference type="FunFam" id="3.30.730.10:FF:000001">
    <property type="entry name" value="Ethylene-responsive transcription factor 2"/>
    <property type="match status" value="1"/>
</dbReference>
<dbReference type="PROSITE" id="PS51032">
    <property type="entry name" value="AP2_ERF"/>
    <property type="match status" value="1"/>
</dbReference>
<feature type="compositionally biased region" description="Basic residues" evidence="9">
    <location>
        <begin position="18"/>
        <end position="28"/>
    </location>
</feature>
<dbReference type="CDD" id="cd00018">
    <property type="entry name" value="AP2"/>
    <property type="match status" value="1"/>
</dbReference>
<evidence type="ECO:0000256" key="9">
    <source>
        <dbReference type="SAM" id="MobiDB-lite"/>
    </source>
</evidence>
<feature type="region of interest" description="Disordered" evidence="9">
    <location>
        <begin position="1"/>
        <end position="31"/>
    </location>
</feature>
<protein>
    <recommendedName>
        <fullName evidence="10">AP2/ERF domain-containing protein</fullName>
    </recommendedName>
</protein>
<evidence type="ECO:0000256" key="2">
    <source>
        <dbReference type="ARBA" id="ARBA00023015"/>
    </source>
</evidence>
<dbReference type="GO" id="GO:0045893">
    <property type="term" value="P:positive regulation of DNA-templated transcription"/>
    <property type="evidence" value="ECO:0007669"/>
    <property type="project" value="TreeGrafter"/>
</dbReference>
<dbReference type="InterPro" id="IPR016177">
    <property type="entry name" value="DNA-bd_dom_sf"/>
</dbReference>
<comment type="subcellular location">
    <subcellularLocation>
        <location evidence="1">Nucleus</location>
    </subcellularLocation>
</comment>
<dbReference type="Proteomes" id="UP001159364">
    <property type="component" value="Linkage Group LG09"/>
</dbReference>
<dbReference type="InterPro" id="IPR001471">
    <property type="entry name" value="AP2/ERF_dom"/>
</dbReference>
<gene>
    <name evidence="11" type="ORF">K2173_000129</name>
</gene>
<evidence type="ECO:0000256" key="4">
    <source>
        <dbReference type="ARBA" id="ARBA00023125"/>
    </source>
</evidence>